<protein>
    <submittedName>
        <fullName evidence="1">Uncharacterized protein</fullName>
    </submittedName>
</protein>
<dbReference type="EMBL" id="FPAZ01000004">
    <property type="protein sequence ID" value="SFT54194.1"/>
    <property type="molecule type" value="Genomic_DNA"/>
</dbReference>
<dbReference type="Proteomes" id="UP000183805">
    <property type="component" value="Unassembled WGS sequence"/>
</dbReference>
<name>A0ABY1GEF4_9GAMM</name>
<reference evidence="1 2" key="1">
    <citation type="submission" date="2016-10" db="EMBL/GenBank/DDBJ databases">
        <authorList>
            <person name="Varghese N."/>
            <person name="Submissions S."/>
        </authorList>
    </citation>
    <scope>NUCLEOTIDE SEQUENCE [LARGE SCALE GENOMIC DNA]</scope>
    <source>
        <strain evidence="1 2">CGMCC 1.8499</strain>
    </source>
</reference>
<proteinExistence type="predicted"/>
<dbReference type="RefSeq" id="WP_065979032.1">
    <property type="nucleotide sequence ID" value="NZ_FPAZ01000004.1"/>
</dbReference>
<comment type="caution">
    <text evidence="1">The sequence shown here is derived from an EMBL/GenBank/DDBJ whole genome shotgun (WGS) entry which is preliminary data.</text>
</comment>
<evidence type="ECO:0000313" key="1">
    <source>
        <dbReference type="EMBL" id="SFT54194.1"/>
    </source>
</evidence>
<keyword evidence="2" id="KW-1185">Reference proteome</keyword>
<organism evidence="1 2">
    <name type="scientific">Pseudoalteromonas lipolytica</name>
    <dbReference type="NCBI Taxonomy" id="570156"/>
    <lineage>
        <taxon>Bacteria</taxon>
        <taxon>Pseudomonadati</taxon>
        <taxon>Pseudomonadota</taxon>
        <taxon>Gammaproteobacteria</taxon>
        <taxon>Alteromonadales</taxon>
        <taxon>Pseudoalteromonadaceae</taxon>
        <taxon>Pseudoalteromonas</taxon>
    </lineage>
</organism>
<evidence type="ECO:0000313" key="2">
    <source>
        <dbReference type="Proteomes" id="UP000183805"/>
    </source>
</evidence>
<gene>
    <name evidence="1" type="ORF">SAMN04487854_104190</name>
</gene>
<sequence length="315" mass="36608">MNKNLEKFLRKRKKAIKNPEKYRKVYVNNIEKLDFYIKHGKTESGVPSNEKLPFFNWEVLNTELLIPCDYYEMDAQASFLDDNLLDLGKLNICLSYGYYMLTIQSYKFKRFRYRFSREPLRLVSPTSVFQLSIAVILHNNEYACQIYTLFQAGYMKHWVNRSKSHIGDFIILLFDKVKGGNTLKPIVDDFAYQALLDNWDSTDLTEVTAFLNQLCDDQVTQVASPPSKMFFEFDNMNWQFTPYAALMLLTLRAQHGLENPDFEHPGFGNLTSLLLTQPVAPQKDDVLEQLVAKLHEQGFGELPQHRESLGTVVRS</sequence>
<accession>A0ABY1GEF4</accession>